<dbReference type="CDD" id="cd01050">
    <property type="entry name" value="Acyl_ACP_Desat"/>
    <property type="match status" value="1"/>
</dbReference>
<dbReference type="PIRSF" id="PIRSF000346">
    <property type="entry name" value="Dlt9_acylACP_des"/>
    <property type="match status" value="1"/>
</dbReference>
<dbReference type="AlphaFoldDB" id="A0A8J3WUJ9"/>
<comment type="caution">
    <text evidence="12">The sequence shown here is derived from an EMBL/GenBank/DDBJ whole genome shotgun (WGS) entry which is preliminary data.</text>
</comment>
<keyword evidence="5 11" id="KW-0479">Metal-binding</keyword>
<dbReference type="GO" id="GO:0046872">
    <property type="term" value="F:metal ion binding"/>
    <property type="evidence" value="ECO:0007669"/>
    <property type="project" value="UniProtKB-KW"/>
</dbReference>
<dbReference type="InterPro" id="IPR009078">
    <property type="entry name" value="Ferritin-like_SF"/>
</dbReference>
<keyword evidence="9" id="KW-0443">Lipid metabolism</keyword>
<evidence type="ECO:0000256" key="4">
    <source>
        <dbReference type="ARBA" id="ARBA00022516"/>
    </source>
</evidence>
<keyword evidence="10" id="KW-0275">Fatty acid biosynthesis</keyword>
<feature type="binding site" evidence="11">
    <location>
        <position position="72"/>
    </location>
    <ligand>
        <name>Fe cation</name>
        <dbReference type="ChEBI" id="CHEBI:24875"/>
        <label>1</label>
    </ligand>
</feature>
<keyword evidence="8 11" id="KW-0408">Iron</keyword>
<proteinExistence type="inferred from homology"/>
<reference evidence="12" key="1">
    <citation type="submission" date="2021-01" db="EMBL/GenBank/DDBJ databases">
        <title>Whole genome shotgun sequence of Planobispora takensis NBRC 109077.</title>
        <authorList>
            <person name="Komaki H."/>
            <person name="Tamura T."/>
        </authorList>
    </citation>
    <scope>NUCLEOTIDE SEQUENCE</scope>
    <source>
        <strain evidence="12">NBRC 109077</strain>
    </source>
</reference>
<feature type="binding site" evidence="11">
    <location>
        <position position="103"/>
    </location>
    <ligand>
        <name>Fe cation</name>
        <dbReference type="ChEBI" id="CHEBI:24875"/>
        <label>2</label>
    </ligand>
</feature>
<gene>
    <name evidence="12" type="ORF">Pta02_47790</name>
</gene>
<feature type="binding site" evidence="11">
    <location>
        <position position="106"/>
    </location>
    <ligand>
        <name>Fe cation</name>
        <dbReference type="ChEBI" id="CHEBI:24875"/>
        <label>1</label>
    </ligand>
</feature>
<evidence type="ECO:0000256" key="8">
    <source>
        <dbReference type="ARBA" id="ARBA00023004"/>
    </source>
</evidence>
<dbReference type="GO" id="GO:0045300">
    <property type="term" value="F:stearoyl-[ACP] desaturase activity"/>
    <property type="evidence" value="ECO:0007669"/>
    <property type="project" value="InterPro"/>
</dbReference>
<protein>
    <submittedName>
        <fullName evidence="12">Putative acyl-[acyl-carrier protein] desaturase</fullName>
    </submittedName>
</protein>
<organism evidence="12 13">
    <name type="scientific">Planobispora takensis</name>
    <dbReference type="NCBI Taxonomy" id="1367882"/>
    <lineage>
        <taxon>Bacteria</taxon>
        <taxon>Bacillati</taxon>
        <taxon>Actinomycetota</taxon>
        <taxon>Actinomycetes</taxon>
        <taxon>Streptosporangiales</taxon>
        <taxon>Streptosporangiaceae</taxon>
        <taxon>Planobispora</taxon>
    </lineage>
</organism>
<keyword evidence="7" id="KW-0560">Oxidoreductase</keyword>
<dbReference type="SUPFAM" id="SSF47240">
    <property type="entry name" value="Ferritin-like"/>
    <property type="match status" value="1"/>
</dbReference>
<evidence type="ECO:0000256" key="2">
    <source>
        <dbReference type="ARBA" id="ARBA00008749"/>
    </source>
</evidence>
<evidence type="ECO:0000256" key="1">
    <source>
        <dbReference type="ARBA" id="ARBA00001954"/>
    </source>
</evidence>
<dbReference type="EMBL" id="BOOK01000035">
    <property type="protein sequence ID" value="GII02771.1"/>
    <property type="molecule type" value="Genomic_DNA"/>
</dbReference>
<comment type="subunit">
    <text evidence="3">Homodimer.</text>
</comment>
<evidence type="ECO:0000256" key="6">
    <source>
        <dbReference type="ARBA" id="ARBA00022832"/>
    </source>
</evidence>
<dbReference type="PANTHER" id="PTHR31155:SF9">
    <property type="entry name" value="STEAROYL-[ACYL-CARRIER-PROTEIN] 9-DESATURASE 7, CHLOROPLASTIC"/>
    <property type="match status" value="1"/>
</dbReference>
<dbReference type="InterPro" id="IPR012348">
    <property type="entry name" value="RNR-like"/>
</dbReference>
<feature type="binding site" evidence="11">
    <location>
        <position position="185"/>
    </location>
    <ligand>
        <name>Fe cation</name>
        <dbReference type="ChEBI" id="CHEBI:24875"/>
        <label>2</label>
    </ligand>
</feature>
<name>A0A8J3WUJ9_9ACTN</name>
<feature type="binding site" evidence="11">
    <location>
        <position position="188"/>
    </location>
    <ligand>
        <name>Fe cation</name>
        <dbReference type="ChEBI" id="CHEBI:24875"/>
        <label>2</label>
    </ligand>
</feature>
<dbReference type="InterPro" id="IPR005067">
    <property type="entry name" value="Fatty_acid_desaturase-2"/>
</dbReference>
<keyword evidence="4" id="KW-0444">Lipid biosynthesis</keyword>
<feature type="binding site" evidence="11">
    <location>
        <position position="185"/>
    </location>
    <ligand>
        <name>Fe cation</name>
        <dbReference type="ChEBI" id="CHEBI:24875"/>
        <label>1</label>
    </ligand>
</feature>
<sequence length="305" mass="34278">MEDVNLLRELEPVVAENMDRHLKVVRDWHPHDYVPWSEGRDFAFLGGEDWEPGDTRIGPTARASLIVNLLTEDNLPAYHHNLLTALGSGGAWGEWIYRWTAEEARHAITLRDYLVVTRAVDPVDLERRRMALMASGPAREPVELLPNVVYTALQELATRLSHRNTGAATGCPIGEQLLARIAADENLHMLFYRNLVGAALELAPDQTVRAITDVVKGFEMPGAGQPGFRRMAVEIANGGIYDLRLHCDRVIMPILRHWRVFERTDLGPEGEVAREELSAFMHVLDAQASRFVARREERAALAAVR</sequence>
<dbReference type="Pfam" id="PF03405">
    <property type="entry name" value="FA_desaturase_2"/>
    <property type="match status" value="1"/>
</dbReference>
<evidence type="ECO:0000256" key="3">
    <source>
        <dbReference type="ARBA" id="ARBA00011738"/>
    </source>
</evidence>
<accession>A0A8J3WUJ9</accession>
<evidence type="ECO:0000256" key="9">
    <source>
        <dbReference type="ARBA" id="ARBA00023098"/>
    </source>
</evidence>
<dbReference type="GO" id="GO:0005829">
    <property type="term" value="C:cytosol"/>
    <property type="evidence" value="ECO:0007669"/>
    <property type="project" value="TreeGrafter"/>
</dbReference>
<dbReference type="Proteomes" id="UP000634476">
    <property type="component" value="Unassembled WGS sequence"/>
</dbReference>
<dbReference type="PANTHER" id="PTHR31155">
    <property type="entry name" value="ACYL- ACYL-CARRIER-PROTEIN DESATURASE-RELATED"/>
    <property type="match status" value="1"/>
</dbReference>
<dbReference type="Gene3D" id="1.10.620.20">
    <property type="entry name" value="Ribonucleotide Reductase, subunit A"/>
    <property type="match status" value="1"/>
</dbReference>
<evidence type="ECO:0000256" key="11">
    <source>
        <dbReference type="PIRSR" id="PIRSR000346-1"/>
    </source>
</evidence>
<evidence type="ECO:0000256" key="10">
    <source>
        <dbReference type="ARBA" id="ARBA00023160"/>
    </source>
</evidence>
<keyword evidence="6" id="KW-0276">Fatty acid metabolism</keyword>
<dbReference type="RefSeq" id="WP_239131181.1">
    <property type="nucleotide sequence ID" value="NZ_BOOK01000035.1"/>
</dbReference>
<dbReference type="GO" id="GO:0006633">
    <property type="term" value="P:fatty acid biosynthetic process"/>
    <property type="evidence" value="ECO:0007669"/>
    <property type="project" value="UniProtKB-KW"/>
</dbReference>
<feature type="binding site" evidence="11">
    <location>
        <position position="155"/>
    </location>
    <ligand>
        <name>Fe cation</name>
        <dbReference type="ChEBI" id="CHEBI:24875"/>
        <label>2</label>
    </ligand>
</feature>
<evidence type="ECO:0000256" key="5">
    <source>
        <dbReference type="ARBA" id="ARBA00022723"/>
    </source>
</evidence>
<comment type="cofactor">
    <cofactor evidence="1">
        <name>Fe(2+)</name>
        <dbReference type="ChEBI" id="CHEBI:29033"/>
    </cofactor>
</comment>
<evidence type="ECO:0000313" key="12">
    <source>
        <dbReference type="EMBL" id="GII02771.1"/>
    </source>
</evidence>
<comment type="similarity">
    <text evidence="2">Belongs to the fatty acid desaturase type 2 family.</text>
</comment>
<keyword evidence="13" id="KW-1185">Reference proteome</keyword>
<evidence type="ECO:0000256" key="7">
    <source>
        <dbReference type="ARBA" id="ARBA00023002"/>
    </source>
</evidence>
<feature type="binding site" evidence="11">
    <location>
        <position position="103"/>
    </location>
    <ligand>
        <name>Fe cation</name>
        <dbReference type="ChEBI" id="CHEBI:24875"/>
        <label>1</label>
    </ligand>
</feature>
<comment type="cofactor">
    <cofactor evidence="11">
        <name>Fe cation</name>
        <dbReference type="ChEBI" id="CHEBI:24875"/>
    </cofactor>
    <text evidence="11">Binds 2 iron ions per subunit.</text>
</comment>
<evidence type="ECO:0000313" key="13">
    <source>
        <dbReference type="Proteomes" id="UP000634476"/>
    </source>
</evidence>